<feature type="domain" description="C2H2-type" evidence="3">
    <location>
        <begin position="249"/>
        <end position="277"/>
    </location>
</feature>
<evidence type="ECO:0000313" key="5">
    <source>
        <dbReference type="Proteomes" id="UP000799423"/>
    </source>
</evidence>
<dbReference type="OrthoDB" id="5399138at2759"/>
<dbReference type="InterPro" id="IPR013087">
    <property type="entry name" value="Znf_C2H2_type"/>
</dbReference>
<gene>
    <name evidence="4" type="ORF">T440DRAFT_91469</name>
</gene>
<dbReference type="EMBL" id="MU006306">
    <property type="protein sequence ID" value="KAF2850548.1"/>
    <property type="molecule type" value="Genomic_DNA"/>
</dbReference>
<organism evidence="4 5">
    <name type="scientific">Plenodomus tracheiphilus IPT5</name>
    <dbReference type="NCBI Taxonomy" id="1408161"/>
    <lineage>
        <taxon>Eukaryota</taxon>
        <taxon>Fungi</taxon>
        <taxon>Dikarya</taxon>
        <taxon>Ascomycota</taxon>
        <taxon>Pezizomycotina</taxon>
        <taxon>Dothideomycetes</taxon>
        <taxon>Pleosporomycetidae</taxon>
        <taxon>Pleosporales</taxon>
        <taxon>Pleosporineae</taxon>
        <taxon>Leptosphaeriaceae</taxon>
        <taxon>Plenodomus</taxon>
    </lineage>
</organism>
<feature type="compositionally biased region" description="Polar residues" evidence="2">
    <location>
        <begin position="53"/>
        <end position="66"/>
    </location>
</feature>
<evidence type="ECO:0000256" key="1">
    <source>
        <dbReference type="PROSITE-ProRule" id="PRU00042"/>
    </source>
</evidence>
<feature type="region of interest" description="Disordered" evidence="2">
    <location>
        <begin position="168"/>
        <end position="240"/>
    </location>
</feature>
<evidence type="ECO:0000256" key="2">
    <source>
        <dbReference type="SAM" id="MobiDB-lite"/>
    </source>
</evidence>
<feature type="region of interest" description="Disordered" evidence="2">
    <location>
        <begin position="43"/>
        <end position="66"/>
    </location>
</feature>
<feature type="compositionally biased region" description="Basic residues" evidence="2">
    <location>
        <begin position="221"/>
        <end position="239"/>
    </location>
</feature>
<evidence type="ECO:0000259" key="3">
    <source>
        <dbReference type="PROSITE" id="PS50157"/>
    </source>
</evidence>
<dbReference type="Proteomes" id="UP000799423">
    <property type="component" value="Unassembled WGS sequence"/>
</dbReference>
<accession>A0A6A7B8D9</accession>
<proteinExistence type="predicted"/>
<keyword evidence="1" id="KW-0863">Zinc-finger</keyword>
<keyword evidence="5" id="KW-1185">Reference proteome</keyword>
<dbReference type="PROSITE" id="PS50157">
    <property type="entry name" value="ZINC_FINGER_C2H2_2"/>
    <property type="match status" value="1"/>
</dbReference>
<dbReference type="PROSITE" id="PS00028">
    <property type="entry name" value="ZINC_FINGER_C2H2_1"/>
    <property type="match status" value="1"/>
</dbReference>
<dbReference type="GO" id="GO:0008270">
    <property type="term" value="F:zinc ion binding"/>
    <property type="evidence" value="ECO:0007669"/>
    <property type="project" value="UniProtKB-KW"/>
</dbReference>
<reference evidence="4" key="1">
    <citation type="submission" date="2020-01" db="EMBL/GenBank/DDBJ databases">
        <authorList>
            <consortium name="DOE Joint Genome Institute"/>
            <person name="Haridas S."/>
            <person name="Albert R."/>
            <person name="Binder M."/>
            <person name="Bloem J."/>
            <person name="Labutti K."/>
            <person name="Salamov A."/>
            <person name="Andreopoulos B."/>
            <person name="Baker S.E."/>
            <person name="Barry K."/>
            <person name="Bills G."/>
            <person name="Bluhm B.H."/>
            <person name="Cannon C."/>
            <person name="Castanera R."/>
            <person name="Culley D.E."/>
            <person name="Daum C."/>
            <person name="Ezra D."/>
            <person name="Gonzalez J.B."/>
            <person name="Henrissat B."/>
            <person name="Kuo A."/>
            <person name="Liang C."/>
            <person name="Lipzen A."/>
            <person name="Lutzoni F."/>
            <person name="Magnuson J."/>
            <person name="Mondo S."/>
            <person name="Nolan M."/>
            <person name="Ohm R."/>
            <person name="Pangilinan J."/>
            <person name="Park H.-J."/>
            <person name="Ramirez L."/>
            <person name="Alfaro M."/>
            <person name="Sun H."/>
            <person name="Tritt A."/>
            <person name="Yoshinaga Y."/>
            <person name="Zwiers L.-H."/>
            <person name="Turgeon B.G."/>
            <person name="Goodwin S.B."/>
            <person name="Spatafora J.W."/>
            <person name="Crous P.W."/>
            <person name="Grigoriev I.V."/>
        </authorList>
    </citation>
    <scope>NUCLEOTIDE SEQUENCE</scope>
    <source>
        <strain evidence="4">IPT5</strain>
    </source>
</reference>
<dbReference type="AlphaFoldDB" id="A0A6A7B8D9"/>
<feature type="compositionally biased region" description="Low complexity" evidence="2">
    <location>
        <begin position="193"/>
        <end position="220"/>
    </location>
</feature>
<evidence type="ECO:0000313" key="4">
    <source>
        <dbReference type="EMBL" id="KAF2850548.1"/>
    </source>
</evidence>
<protein>
    <recommendedName>
        <fullName evidence="3">C2H2-type domain-containing protein</fullName>
    </recommendedName>
</protein>
<keyword evidence="1" id="KW-0479">Metal-binding</keyword>
<sequence>MADQQSNSWQMPAWNEEPLDPLWTPDYSTIDFSLDFPGVEPSFLGVEQFDPDPNSNHGNPESSYAFDNNFSPAIDTLPSPDFTSEQIPHQTITPEERPTQLRQHTLPRRRSKYVLRRNNSKSSPMMIPSPGISPRPFEAQPLAMQRWQNSPPEDEAASLSAIFNALDGRPLGISPQNSRPSSRDAFRKYRGPSSTTSLESAASESSLRSWNSSHSAAAHSNRGRRTQTPKSRGKAKSKGRNMNAVDRIFKCTFCCDTFKHKYDWARHEKSLHLNMEEWICTPNGGSVLSSLTGRVHCAYCNALDPTLEHLQEHNHSACLEERSTPRVFRRKDHLVQHLRLFHGLETLPLIDDWKVESMPVKSRCGFCDASLETWDERADHLAAHYREGKTMEDWRGDHAFEPAVAARVTKAFPPWLIASQSTTLVPFSATNPAALDHTNQLLARIELEATQDRGTATPGLDAFEPPPDVNIQPMPTQQEVDTATFADILSSHLSRFARQQMLLGIVPTDEMFQRESRRLLYYDGDDKWNQTVADDPTWLQEFKQRSGFDGTT</sequence>
<name>A0A6A7B8D9_9PLEO</name>
<keyword evidence="1" id="KW-0862">Zinc</keyword>
<dbReference type="SMART" id="SM00355">
    <property type="entry name" value="ZnF_C2H2"/>
    <property type="match status" value="2"/>
</dbReference>